<evidence type="ECO:0000259" key="2">
    <source>
        <dbReference type="Pfam" id="PF24837"/>
    </source>
</evidence>
<gene>
    <name evidence="3" type="ORF">SAMN04488546_4534</name>
</gene>
<protein>
    <recommendedName>
        <fullName evidence="2">AMIN-like domain-containing protein</fullName>
    </recommendedName>
</protein>
<feature type="compositionally biased region" description="Low complexity" evidence="1">
    <location>
        <begin position="58"/>
        <end position="90"/>
    </location>
</feature>
<name>A0A1I0IND9_9ACTN</name>
<evidence type="ECO:0000313" key="4">
    <source>
        <dbReference type="Proteomes" id="UP000198507"/>
    </source>
</evidence>
<dbReference type="InterPro" id="IPR056303">
    <property type="entry name" value="AMIN-like"/>
</dbReference>
<accession>A0A1I0IND9</accession>
<reference evidence="4" key="1">
    <citation type="submission" date="2016-10" db="EMBL/GenBank/DDBJ databases">
        <authorList>
            <person name="Varghese N."/>
            <person name="Submissions S."/>
        </authorList>
    </citation>
    <scope>NUCLEOTIDE SEQUENCE [LARGE SCALE GENOMIC DNA]</scope>
    <source>
        <strain evidence="4">DSM 44209</strain>
    </source>
</reference>
<proteinExistence type="predicted"/>
<keyword evidence="4" id="KW-1185">Reference proteome</keyword>
<sequence length="237" mass="23656">MRDTAGVLAIAAAPGCHPQRVIRRAARCPSLLLTAALLAACGSGDPVTPPSAGAEEVSSTAPGSAAPSSAAPSSASPSSAAATSGTDAPPFEGDTQPATGEASADALVTVSDVRTGRQDGYDRVVLETDGTGTPGWDVRYVDEAYSQGTGAPVEVAGDAVLQVTITGAGYPFDTGVEEWAGPDPLPGNGTQTVTEVAWDATFEGTSVAFVGTTGEAPFRVYALEGPTRVVIEVAHPG</sequence>
<dbReference type="EMBL" id="FOIE01000013">
    <property type="protein sequence ID" value="SET98352.1"/>
    <property type="molecule type" value="Genomic_DNA"/>
</dbReference>
<feature type="domain" description="AMIN-like" evidence="2">
    <location>
        <begin position="109"/>
        <end position="235"/>
    </location>
</feature>
<dbReference type="Pfam" id="PF24837">
    <property type="entry name" value="AMIN-like"/>
    <property type="match status" value="1"/>
</dbReference>
<organism evidence="3 4">
    <name type="scientific">Geodermatophilus poikilotrophus</name>
    <dbReference type="NCBI Taxonomy" id="1333667"/>
    <lineage>
        <taxon>Bacteria</taxon>
        <taxon>Bacillati</taxon>
        <taxon>Actinomycetota</taxon>
        <taxon>Actinomycetes</taxon>
        <taxon>Geodermatophilales</taxon>
        <taxon>Geodermatophilaceae</taxon>
        <taxon>Geodermatophilus</taxon>
    </lineage>
</organism>
<evidence type="ECO:0000313" key="3">
    <source>
        <dbReference type="EMBL" id="SET98352.1"/>
    </source>
</evidence>
<feature type="region of interest" description="Disordered" evidence="1">
    <location>
        <begin position="46"/>
        <end position="111"/>
    </location>
</feature>
<evidence type="ECO:0000256" key="1">
    <source>
        <dbReference type="SAM" id="MobiDB-lite"/>
    </source>
</evidence>
<dbReference type="AlphaFoldDB" id="A0A1I0IND9"/>
<dbReference type="Proteomes" id="UP000198507">
    <property type="component" value="Unassembled WGS sequence"/>
</dbReference>